<organism evidence="6 7">
    <name type="scientific">candidate division KSB3 bacterium</name>
    <dbReference type="NCBI Taxonomy" id="2044937"/>
    <lineage>
        <taxon>Bacteria</taxon>
        <taxon>candidate division KSB3</taxon>
    </lineage>
</organism>
<evidence type="ECO:0000256" key="4">
    <source>
        <dbReference type="ARBA" id="ARBA00023163"/>
    </source>
</evidence>
<dbReference type="Proteomes" id="UP000229740">
    <property type="component" value="Unassembled WGS sequence"/>
</dbReference>
<dbReference type="GO" id="GO:0016987">
    <property type="term" value="F:sigma factor activity"/>
    <property type="evidence" value="ECO:0007669"/>
    <property type="project" value="UniProtKB-KW"/>
</dbReference>
<dbReference type="InterPro" id="IPR053812">
    <property type="entry name" value="HTH_Sigma70_ECF-like"/>
</dbReference>
<keyword evidence="1" id="KW-0805">Transcription regulation</keyword>
<dbReference type="AlphaFoldDB" id="A0A2G6E4H2"/>
<keyword evidence="4" id="KW-0804">Transcription</keyword>
<gene>
    <name evidence="6" type="ORF">CSB45_08635</name>
</gene>
<dbReference type="InterPro" id="IPR013324">
    <property type="entry name" value="RNA_pol_sigma_r3/r4-like"/>
</dbReference>
<evidence type="ECO:0000313" key="6">
    <source>
        <dbReference type="EMBL" id="PID56980.1"/>
    </source>
</evidence>
<comment type="caution">
    <text evidence="6">The sequence shown here is derived from an EMBL/GenBank/DDBJ whole genome shotgun (WGS) entry which is preliminary data.</text>
</comment>
<dbReference type="Gene3D" id="1.10.10.10">
    <property type="entry name" value="Winged helix-like DNA-binding domain superfamily/Winged helix DNA-binding domain"/>
    <property type="match status" value="1"/>
</dbReference>
<evidence type="ECO:0000313" key="7">
    <source>
        <dbReference type="Proteomes" id="UP000229740"/>
    </source>
</evidence>
<evidence type="ECO:0000256" key="3">
    <source>
        <dbReference type="ARBA" id="ARBA00023125"/>
    </source>
</evidence>
<evidence type="ECO:0000259" key="5">
    <source>
        <dbReference type="Pfam" id="PF07638"/>
    </source>
</evidence>
<evidence type="ECO:0000256" key="2">
    <source>
        <dbReference type="ARBA" id="ARBA00023082"/>
    </source>
</evidence>
<dbReference type="PANTHER" id="PTHR43133:SF8">
    <property type="entry name" value="RNA POLYMERASE SIGMA FACTOR HI_1459-RELATED"/>
    <property type="match status" value="1"/>
</dbReference>
<name>A0A2G6E4H2_9BACT</name>
<dbReference type="Pfam" id="PF07638">
    <property type="entry name" value="Sigma70_ECF"/>
    <property type="match status" value="1"/>
</dbReference>
<dbReference type="SUPFAM" id="SSF88659">
    <property type="entry name" value="Sigma3 and sigma4 domains of RNA polymerase sigma factors"/>
    <property type="match status" value="1"/>
</dbReference>
<dbReference type="InterPro" id="IPR036388">
    <property type="entry name" value="WH-like_DNA-bd_sf"/>
</dbReference>
<protein>
    <recommendedName>
        <fullName evidence="5">RNA polymerase sigma-70 ECF-like HTH domain-containing protein</fullName>
    </recommendedName>
</protein>
<sequence>MNYLRSFARDVERSLGTRERLACPSFLKSTVKYAQKLGCHPEDAREIVYESLSVLLIKAQKQELRSKSSLKALTRRITHHRCVAHLKRKFSRKRGCGADHFAFDESFHHVQYDLTHHCDPLQLLTKQETWTLVMQWIDSLKHEDYRAVFTLRMNGYERREISEKLCLPLKRIDTILHHGQKQLAALAKGY</sequence>
<accession>A0A2G6E4H2</accession>
<reference evidence="6 7" key="1">
    <citation type="submission" date="2017-10" db="EMBL/GenBank/DDBJ databases">
        <title>Novel microbial diversity and functional potential in the marine mammal oral microbiome.</title>
        <authorList>
            <person name="Dudek N.K."/>
            <person name="Sun C.L."/>
            <person name="Burstein D."/>
            <person name="Kantor R.S."/>
            <person name="Aliaga Goltsman D.S."/>
            <person name="Bik E.M."/>
            <person name="Thomas B.C."/>
            <person name="Banfield J.F."/>
            <person name="Relman D.A."/>
        </authorList>
    </citation>
    <scope>NUCLEOTIDE SEQUENCE [LARGE SCALE GENOMIC DNA]</scope>
    <source>
        <strain evidence="6">DOLZORAL124_49_17</strain>
    </source>
</reference>
<dbReference type="PANTHER" id="PTHR43133">
    <property type="entry name" value="RNA POLYMERASE ECF-TYPE SIGMA FACTO"/>
    <property type="match status" value="1"/>
</dbReference>
<proteinExistence type="predicted"/>
<dbReference type="GO" id="GO:0003677">
    <property type="term" value="F:DNA binding"/>
    <property type="evidence" value="ECO:0007669"/>
    <property type="project" value="UniProtKB-KW"/>
</dbReference>
<feature type="domain" description="RNA polymerase sigma-70 ECF-like HTH" evidence="5">
    <location>
        <begin position="42"/>
        <end position="167"/>
    </location>
</feature>
<evidence type="ECO:0000256" key="1">
    <source>
        <dbReference type="ARBA" id="ARBA00023015"/>
    </source>
</evidence>
<dbReference type="InterPro" id="IPR039425">
    <property type="entry name" value="RNA_pol_sigma-70-like"/>
</dbReference>
<keyword evidence="3" id="KW-0238">DNA-binding</keyword>
<keyword evidence="2" id="KW-0731">Sigma factor</keyword>
<dbReference type="EMBL" id="PDPS01000029">
    <property type="protein sequence ID" value="PID56980.1"/>
    <property type="molecule type" value="Genomic_DNA"/>
</dbReference>